<protein>
    <submittedName>
        <fullName evidence="1">Uncharacterized protein</fullName>
    </submittedName>
</protein>
<sequence length="104" mass="11273">MCREIRALPGIGVGWGGGTVSLSKVGSPKGCTCTRGSPLWRELQLKQTGGHLHALLASVSERALPFQCLKKAPPPAHVERFYEEFASRVLMYARLQALLLNSVA</sequence>
<evidence type="ECO:0000313" key="2">
    <source>
        <dbReference type="Proteomes" id="UP001152622"/>
    </source>
</evidence>
<organism evidence="1 2">
    <name type="scientific">Synaphobranchus kaupii</name>
    <name type="common">Kaup's arrowtooth eel</name>
    <dbReference type="NCBI Taxonomy" id="118154"/>
    <lineage>
        <taxon>Eukaryota</taxon>
        <taxon>Metazoa</taxon>
        <taxon>Chordata</taxon>
        <taxon>Craniata</taxon>
        <taxon>Vertebrata</taxon>
        <taxon>Euteleostomi</taxon>
        <taxon>Actinopterygii</taxon>
        <taxon>Neopterygii</taxon>
        <taxon>Teleostei</taxon>
        <taxon>Anguilliformes</taxon>
        <taxon>Synaphobranchidae</taxon>
        <taxon>Synaphobranchus</taxon>
    </lineage>
</organism>
<dbReference type="Proteomes" id="UP001152622">
    <property type="component" value="Chromosome 16"/>
</dbReference>
<gene>
    <name evidence="1" type="ORF">SKAU_G00351970</name>
</gene>
<accession>A0A9Q1EKJ9</accession>
<proteinExistence type="predicted"/>
<name>A0A9Q1EKJ9_SYNKA</name>
<reference evidence="1" key="1">
    <citation type="journal article" date="2023" name="Science">
        <title>Genome structures resolve the early diversification of teleost fishes.</title>
        <authorList>
            <person name="Parey E."/>
            <person name="Louis A."/>
            <person name="Montfort J."/>
            <person name="Bouchez O."/>
            <person name="Roques C."/>
            <person name="Iampietro C."/>
            <person name="Lluch J."/>
            <person name="Castinel A."/>
            <person name="Donnadieu C."/>
            <person name="Desvignes T."/>
            <person name="Floi Bucao C."/>
            <person name="Jouanno E."/>
            <person name="Wen M."/>
            <person name="Mejri S."/>
            <person name="Dirks R."/>
            <person name="Jansen H."/>
            <person name="Henkel C."/>
            <person name="Chen W.J."/>
            <person name="Zahm M."/>
            <person name="Cabau C."/>
            <person name="Klopp C."/>
            <person name="Thompson A.W."/>
            <person name="Robinson-Rechavi M."/>
            <person name="Braasch I."/>
            <person name="Lecointre G."/>
            <person name="Bobe J."/>
            <person name="Postlethwait J.H."/>
            <person name="Berthelot C."/>
            <person name="Roest Crollius H."/>
            <person name="Guiguen Y."/>
        </authorList>
    </citation>
    <scope>NUCLEOTIDE SEQUENCE</scope>
    <source>
        <strain evidence="1">WJC10195</strain>
    </source>
</reference>
<dbReference type="EMBL" id="JAINUF010000016">
    <property type="protein sequence ID" value="KAJ8340564.1"/>
    <property type="molecule type" value="Genomic_DNA"/>
</dbReference>
<comment type="caution">
    <text evidence="1">The sequence shown here is derived from an EMBL/GenBank/DDBJ whole genome shotgun (WGS) entry which is preliminary data.</text>
</comment>
<keyword evidence="2" id="KW-1185">Reference proteome</keyword>
<dbReference type="AlphaFoldDB" id="A0A9Q1EKJ9"/>
<evidence type="ECO:0000313" key="1">
    <source>
        <dbReference type="EMBL" id="KAJ8340564.1"/>
    </source>
</evidence>